<dbReference type="InterPro" id="IPR036465">
    <property type="entry name" value="vWFA_dom_sf"/>
</dbReference>
<dbReference type="Pfam" id="PF13308">
    <property type="entry name" value="YARHG"/>
    <property type="match status" value="1"/>
</dbReference>
<keyword evidence="2" id="KW-0812">Transmembrane</keyword>
<sequence>MFCTNCGHPLPKGARFCTECGSPVTESEAPVEMDPVSEGDPGERPERPEDTLKDPDGMRVKPDGAREDPDDMSEFPGDAPENESGTGEFIESETLRKRRILPIILGILIALVVAGIVGVMAYFHIVGRPSEQEPTVEEENRSETASAESETETGSIAETKAPVGEPQQLSIQIRQIENSAFPIVKFYANITDSSGETVRELSAEQFRVEEIQADGTSKPVDLQEVYQVLNSDKAYIDLVLDRSSSMDGGRMEQAKAAASTFLNNIRQGNSVEIISFDDNVYQNYPYSTDLEGGRAAISAITTRGTTALMDALYAGIFDTYYAGDGAKCVIGFTDGMENASNYTVNDVISLSQSTGIPVYLIGIGDSIDGGALADLAHRCSGEYYSASDRDLETELRNIYDRIYTEQQNDYVFTYQAPDESDTAAVRKISLTAKDDSGYIGTVTREYAPVTQTAIDRNFGIDKDQIIPDSSSRAITAADLNGLSLAELRIARNEIFARHGRMFKDILLNQWFLSKSWYLQIDTKYSPADYERLNPSPLSKLESANCNQIIAREKQITENEMIFPNAATVPLVTYDVALTKAVLKKALSQVETYPQSAVRDQNIEFIKSAIANANM</sequence>
<dbReference type="Gene3D" id="1.20.58.1690">
    <property type="match status" value="1"/>
</dbReference>
<dbReference type="InterPro" id="IPR038434">
    <property type="entry name" value="YARHG_sf"/>
</dbReference>
<dbReference type="SMART" id="SM00327">
    <property type="entry name" value="VWA"/>
    <property type="match status" value="1"/>
</dbReference>
<feature type="compositionally biased region" description="Low complexity" evidence="1">
    <location>
        <begin position="143"/>
        <end position="159"/>
    </location>
</feature>
<feature type="compositionally biased region" description="Basic and acidic residues" evidence="1">
    <location>
        <begin position="41"/>
        <end position="67"/>
    </location>
</feature>
<feature type="domain" description="VWFA" evidence="3">
    <location>
        <begin position="235"/>
        <end position="402"/>
    </location>
</feature>
<gene>
    <name evidence="4" type="ORF">SAMN04487771_10198</name>
</gene>
<dbReference type="CDD" id="cd00198">
    <property type="entry name" value="vWFA"/>
    <property type="match status" value="1"/>
</dbReference>
<dbReference type="InterPro" id="IPR002035">
    <property type="entry name" value="VWF_A"/>
</dbReference>
<keyword evidence="2" id="KW-1133">Transmembrane helix</keyword>
<dbReference type="InterPro" id="IPR026870">
    <property type="entry name" value="Zinc_ribbon_dom"/>
</dbReference>
<protein>
    <submittedName>
        <fullName evidence="4">Mg-chelatase subunit ChlD</fullName>
    </submittedName>
</protein>
<feature type="region of interest" description="Disordered" evidence="1">
    <location>
        <begin position="19"/>
        <end position="90"/>
    </location>
</feature>
<dbReference type="InterPro" id="IPR025582">
    <property type="entry name" value="YARHG_dom"/>
</dbReference>
<dbReference type="AlphaFoldDB" id="A0A1I0EK34"/>
<dbReference type="RefSeq" id="WP_074649413.1">
    <property type="nucleotide sequence ID" value="NZ_FOIL01000019.1"/>
</dbReference>
<dbReference type="SUPFAM" id="SSF53300">
    <property type="entry name" value="vWA-like"/>
    <property type="match status" value="1"/>
</dbReference>
<keyword evidence="5" id="KW-1185">Reference proteome</keyword>
<dbReference type="Pfam" id="PF13240">
    <property type="entry name" value="Zn_Ribbon_1"/>
    <property type="match status" value="1"/>
</dbReference>
<proteinExistence type="predicted"/>
<reference evidence="4 5" key="1">
    <citation type="submission" date="2016-10" db="EMBL/GenBank/DDBJ databases">
        <authorList>
            <person name="de Groot N.N."/>
        </authorList>
    </citation>
    <scope>NUCLEOTIDE SEQUENCE [LARGE SCALE GENOMIC DNA]</scope>
    <source>
        <strain evidence="4 5">KH1P1</strain>
    </source>
</reference>
<feature type="region of interest" description="Disordered" evidence="1">
    <location>
        <begin position="130"/>
        <end position="164"/>
    </location>
</feature>
<organism evidence="4 5">
    <name type="scientific">[Clostridium] aminophilum</name>
    <dbReference type="NCBI Taxonomy" id="1526"/>
    <lineage>
        <taxon>Bacteria</taxon>
        <taxon>Bacillati</taxon>
        <taxon>Bacillota</taxon>
        <taxon>Clostridia</taxon>
        <taxon>Lachnospirales</taxon>
        <taxon>Lachnospiraceae</taxon>
    </lineage>
</organism>
<dbReference type="PROSITE" id="PS50234">
    <property type="entry name" value="VWFA"/>
    <property type="match status" value="1"/>
</dbReference>
<evidence type="ECO:0000313" key="4">
    <source>
        <dbReference type="EMBL" id="SET45543.1"/>
    </source>
</evidence>
<dbReference type="Proteomes" id="UP000199820">
    <property type="component" value="Unassembled WGS sequence"/>
</dbReference>
<evidence type="ECO:0000259" key="3">
    <source>
        <dbReference type="PROSITE" id="PS50234"/>
    </source>
</evidence>
<keyword evidence="2" id="KW-0472">Membrane</keyword>
<name>A0A1I0EK34_9FIRM</name>
<evidence type="ECO:0000256" key="1">
    <source>
        <dbReference type="SAM" id="MobiDB-lite"/>
    </source>
</evidence>
<accession>A0A1I0EK34</accession>
<dbReference type="OrthoDB" id="517663at2"/>
<dbReference type="Pfam" id="PF00092">
    <property type="entry name" value="VWA"/>
    <property type="match status" value="1"/>
</dbReference>
<dbReference type="PANTHER" id="PTHR45737:SF6">
    <property type="entry name" value="VON WILLEBRAND FACTOR A DOMAIN-CONTAINING PROTEIN 5A"/>
    <property type="match status" value="1"/>
</dbReference>
<dbReference type="SMART" id="SM01324">
    <property type="entry name" value="YARHG"/>
    <property type="match status" value="1"/>
</dbReference>
<feature type="transmembrane region" description="Helical" evidence="2">
    <location>
        <begin position="100"/>
        <end position="123"/>
    </location>
</feature>
<evidence type="ECO:0000256" key="2">
    <source>
        <dbReference type="SAM" id="Phobius"/>
    </source>
</evidence>
<dbReference type="Gene3D" id="3.40.50.410">
    <property type="entry name" value="von Willebrand factor, type A domain"/>
    <property type="match status" value="1"/>
</dbReference>
<evidence type="ECO:0000313" key="5">
    <source>
        <dbReference type="Proteomes" id="UP000199820"/>
    </source>
</evidence>
<dbReference type="PANTHER" id="PTHR45737">
    <property type="entry name" value="VON WILLEBRAND FACTOR A DOMAIN-CONTAINING PROTEIN 5A"/>
    <property type="match status" value="1"/>
</dbReference>
<dbReference type="EMBL" id="FOIL01000019">
    <property type="protein sequence ID" value="SET45543.1"/>
    <property type="molecule type" value="Genomic_DNA"/>
</dbReference>